<comment type="similarity">
    <text evidence="2 22">Belongs to the paramyxovirus L protein family.</text>
</comment>
<dbReference type="InterPro" id="IPR014023">
    <property type="entry name" value="Mononeg_RNA_pol_cat"/>
</dbReference>
<evidence type="ECO:0000256" key="2">
    <source>
        <dbReference type="ARBA" id="ARBA00007934"/>
    </source>
</evidence>
<evidence type="ECO:0000259" key="25">
    <source>
        <dbReference type="PROSITE" id="PS51590"/>
    </source>
</evidence>
<keyword evidence="11 22" id="KW-0067">ATP-binding</keyword>
<evidence type="ECO:0000256" key="18">
    <source>
        <dbReference type="ARBA" id="ARBA00024499"/>
    </source>
</evidence>
<comment type="catalytic activity">
    <reaction evidence="22">
        <text>RNA(n) + a ribonucleoside 5'-triphosphate = RNA(n+1) + diphosphate</text>
        <dbReference type="Rhea" id="RHEA:21248"/>
        <dbReference type="Rhea" id="RHEA-COMP:14527"/>
        <dbReference type="Rhea" id="RHEA-COMP:17342"/>
        <dbReference type="ChEBI" id="CHEBI:33019"/>
        <dbReference type="ChEBI" id="CHEBI:61557"/>
        <dbReference type="ChEBI" id="CHEBI:140395"/>
        <dbReference type="EC" id="2.7.7.48"/>
    </reaction>
</comment>
<protein>
    <recommendedName>
        <fullName evidence="22">RNA-directed RNA polymerase L</fullName>
        <shortName evidence="22">Protein L</shortName>
    </recommendedName>
    <alternativeName>
        <fullName evidence="22">Large structural protein</fullName>
    </alternativeName>
    <alternativeName>
        <fullName evidence="22">Replicase</fullName>
    </alternativeName>
    <alternativeName>
        <fullName evidence="22">Transcriptase</fullName>
    </alternativeName>
    <domain>
        <recommendedName>
            <fullName evidence="22">RNA-directed RNA polymerase</fullName>
            <ecNumber evidence="22">2.7.7.48</ecNumber>
        </recommendedName>
    </domain>
    <domain>
        <recommendedName>
            <fullName evidence="22">GTP phosphohydrolase</fullName>
            <ecNumber evidence="22">3.6.1.-</ecNumber>
        </recommendedName>
    </domain>
    <domain>
        <recommendedName>
            <fullName evidence="22">GDP polyribonucleotidyltransferase</fullName>
            <ecNumber evidence="22">2.7.7.88</ecNumber>
        </recommendedName>
        <alternativeName>
            <fullName evidence="22">PRNTase</fullName>
        </alternativeName>
    </domain>
    <domain>
        <recommendedName>
            <fullName evidence="22">mRNA (nucleoside-2'-O-)-methyltransferase</fullName>
            <shortName evidence="22">N1-2'-O-MTase</shortName>
            <ecNumber evidence="22">2.1.1.-</ecNumber>
        </recommendedName>
    </domain>
    <domain>
        <recommendedName>
            <fullName evidence="22">mRNA (guanine-N(7)-)-methyltransferase</fullName>
            <shortName evidence="22">G-N7-MTase</shortName>
        </recommendedName>
    </domain>
</protein>
<evidence type="ECO:0000313" key="26">
    <source>
        <dbReference type="EMBL" id="UOL48910.1"/>
    </source>
</evidence>
<dbReference type="InterPro" id="IPR025786">
    <property type="entry name" value="Mononega_L_MeTrfase"/>
</dbReference>
<keyword evidence="15 22" id="KW-1035">Host cytoplasm</keyword>
<feature type="domain" description="RdRp catalytic" evidence="24">
    <location>
        <begin position="653"/>
        <end position="837"/>
    </location>
</feature>
<dbReference type="EC" id="2.7.7.88" evidence="22"/>
<sequence>MSSNITDVLYPECHLDSPIVTGKLIALLEKGEFPHLETLDDKTLLNNIRANNIEISRLQTTIDQRALKKKLLNKYPDLRILNPVPYPYGNNTLFRLTDNEFVKDLELTLNYANTCYKKIASRLIRLREHVIAKLGTLNSYDSKINESDSNTIPRLPQIMSGSRWYNPFMVWFKCKYHMRKLLKRSVRLRYNNYSPEAEFDTHSLYILLNKHLCIIIDKKTLNIYYLTFEMVLMMSDVLEGRLMIDVGMNADRRYIQFKERGHALWNFMDSLFSNLGNDTYNMIAMVEPLVLGFLQLKDESNLLKGAFLQFCFNEIEQELKDHGFNSKADIDLVIDSLTNIFLMKDIHMTAEFFSFFRTFGHPTLEAKEAATKVREHMNKPKIVSFEIMMKGHALFCGIIINGFRERHGGTWPPHEFPEHVSKVVKSAELNNEALTHEVCIQEWKSFVGFKFKCFMSLTLDEDLTMYMKDKALAAIKKEWDSVYPKEYMRYKTPQQTTSRRLVEVFLSDSQFDPINLINYVISGEYLEDPDFNLSYSLKEKEIKKVGRLFAKMTYKMRACQVVGESLIATGVGQYFKENGMVKDEHELLKTLHKLSVSSVARNNKVYSKSEVYTTKTNPWKKTNGGKGYDTKNNNNTENRNHNSRVQDVQYETMSTFLTTDLQKFCLNWRQETTNIYARRLDEIYGLPGFFSWLHKRLEISTLYVADPHCPPYNSRHIRLDETHNRQIFIKYPMGGIEGYCQKMWTIITIPFLFLSAYECGAKIAAVVQGDNQAIAITKRVHPNIPYKQKKYLCSQLAQEYFNRLRQNMAGIGHNLKANETIVSSHFFIYSKRIYYDGQVLSQALKPLSRCVFWSETIVDETRSACSNICTALSKSIEQGYNRWVGYGLSVLKTIQQLTISLDYTINDSMTRDIVEPLLKNPNWIIAAALIPSQLGGFNYMNISRLYVRNIGDPVTASLADLKRMIKVGLLDERALQKIMHQQPGECSYLDWASDPYSINIPSSQSVTIMLKNITARLILQHSPNPMLSGLFHDDFDQEDRDLAKYLLDRPIIIPRAAHEIMDKSLTGARQEIAGMLDSTKGLIRNGLRAGGLRPKLVEKLSLYDYEQFRVFNNLMSIQDSSPLITSDACSVELARRLRNVMWNHLAVGRPIYGLEVPDSIECLNGFIVDNCSDCYYCQAQNKEYCWFFVPNNCELDSVSKETNSIRVPYFGSTTDERSEIKLSSVKSSSRALKAAIRIATVYTWAYGDSDECWEQAWYLASFRANITLAELKAITPISTSNNIAHRLRDKSTQMKYSGSSLNRVSRYTMISNDNLNFIRDGNKIDTNLIYQQVMLLGLASLEDIFRFSSNTGNFNTVYHLHVEENCCVIEMEDHPYVSIEEPLPVLHGVYNNRLIYDSSPLLDKEVEKIYHQTYNSVLLDFSKYDMNGLNTLLAQSLAQTIIEIITRDNKDHLTEFKVLANDDDVNSLITEFILVDPSELCLYLGMCVAINWSYDIYYRRPAGKYQMVEYLSTSLRTTSRSFLTVLANALSHPKVFRRFWDVGLLEPIYGPNVNTQNYTQIAIDLIIKSYETYIDYWLNKRKIEYIITESNHDIVDQRFDIVQSKHLCFICCLYLERKFMPHILGLTSIEKCNVLTEAINAMKTYVRNFESWNTKMLPVNIYPVSLTYLRRGSIKHIRLRKFISFEDPVSDKSIMDPLSAKSFVIIRNTEHGINTGFKAFQASILMSDDFRKLHQLEKHRPSRNRWESHILRRIGINSTSCYKAFELSLYLANKIDVKGDRLFLGEGSGAMLSTYYMMLGPAKSYYNTGVLNVGLIGQRVFQIFPSEVMLVAHNNPNDIKLESDIKVLFNGKPESTWIGDMECFSYIMNSCATNHFALVHNDMESSLEKSPEIIINEQIHSLCIGVNMTTQNGVYITKLAPRHDDYSQLLINLMYSYFGEVTCFIPAYSNPASPECYLICSNKKHYNLIYPSLLLQYLDMNNLQRNIIISRNILDMKFNIRKSLVGERGLYGDYLESDLDQLDEAEKTLLSYGFQLNGPKLIRQLTGHDIGSGSQVLRSYINSSVNNIINYFDPDRSVSHFLEPYPLSFDSKMRELVDNLGKKLTVYVLIYMKYTDRDLRRETINNIRRKYLYLDICNYAFQGIIQKYFMKKLLKLNINTNWRYDLETAEVKMWWKIVGYSILHTEDD</sequence>
<evidence type="ECO:0000256" key="13">
    <source>
        <dbReference type="ARBA" id="ARBA00022953"/>
    </source>
</evidence>
<organism evidence="26 27">
    <name type="scientific">Wufeng Eothenomys melanogaster jeilongvirus 1</name>
    <dbReference type="NCBI Taxonomy" id="2928990"/>
    <lineage>
        <taxon>Viruses</taxon>
        <taxon>Riboviria</taxon>
        <taxon>Orthornavirae</taxon>
        <taxon>Negarnaviricota</taxon>
        <taxon>Haploviricotina</taxon>
        <taxon>Monjiviricetes</taxon>
        <taxon>Mononegavirales</taxon>
        <taxon>Paramyxoviridae</taxon>
        <taxon>Orthoparamyxovirinae</taxon>
        <taxon>Jeilongvirus</taxon>
        <taxon>Jeilongvirus eothenomysis</taxon>
    </lineage>
</organism>
<evidence type="ECO:0000313" key="27">
    <source>
        <dbReference type="Proteomes" id="UP001255068"/>
    </source>
</evidence>
<dbReference type="EMBL" id="OM030330">
    <property type="protein sequence ID" value="UOL48910.1"/>
    <property type="molecule type" value="Viral_cRNA"/>
</dbReference>
<keyword evidence="14 22" id="KW-0506">mRNA capping</keyword>
<evidence type="ECO:0000256" key="15">
    <source>
        <dbReference type="ARBA" id="ARBA00023200"/>
    </source>
</evidence>
<keyword evidence="3 22" id="KW-0696">RNA-directed RNA polymerase</keyword>
<evidence type="ECO:0000256" key="12">
    <source>
        <dbReference type="ARBA" id="ARBA00022844"/>
    </source>
</evidence>
<comment type="function">
    <text evidence="1 22">RNA-directed RNA polymerase that catalyzes the replication of viral genomic RNA. The template is composed of the viral RNA tightly encapsidated by the nucleoprotein (N). The replicase mode is dependent on intracellular N protein concentration. In this mode, the polymerase replicates the whole viral genome without recognizing transcriptional signals, and the replicated genome is not caped or polyadenylated.</text>
</comment>
<keyword evidence="7 22" id="KW-0949">S-adenosyl-L-methionine</keyword>
<comment type="function">
    <text evidence="22">RNA-directed RNA polymerase that catalyzes the transcription of viral mRNAs, their capping and polyadenylation. The template is composed of the viral RNA tightly encapsidated by the nucleoprotein (N). The viral polymerase binds to the genomic RNA at the 3' leader promoter, and transcribes subsequently all viral mRNAs with a decreasing efficiency. The first gene is the most transcribed, and the last the least transcribed. The viral phosphoprotein acts as a processivity factor. Capping is concomitant with initiation of mRNA transcription. Indeed, a GDP polyribonucleotidyl transferase (PRNTase) adds the cap structure when the nascent RNA chain length has reached few nucleotides. Ribose 2'-O methylation of viral mRNA cap precedes and facilitates subsequent guanine-N-7 methylation, both activities being carried by the viral polymerase. Polyadenylation of mRNAs occur by a stuttering mechanism at a slipery stop site present at the end viral genes. After finishing transcription of a mRNA, the polymerase can resume transcription of the downstream gene.</text>
</comment>
<reference evidence="26" key="1">
    <citation type="submission" date="2021-12" db="EMBL/GenBank/DDBJ databases">
        <authorList>
            <person name="Tan Z.-Z."/>
            <person name="Pan Y.-F."/>
            <person name="Zhang Y.-Z."/>
        </authorList>
    </citation>
    <scope>NUCLEOTIDE SEQUENCE</scope>
    <source>
        <strain evidence="26">WFS_RongShu</strain>
    </source>
</reference>
<dbReference type="PIRSF" id="PIRSF000830">
    <property type="entry name" value="RNA_pol_ParamyxoV"/>
    <property type="match status" value="1"/>
</dbReference>
<keyword evidence="13 22" id="KW-0693">Viral RNA replication</keyword>
<dbReference type="GO" id="GO:0044423">
    <property type="term" value="C:virion component"/>
    <property type="evidence" value="ECO:0007669"/>
    <property type="project" value="UniProtKB-KW"/>
</dbReference>
<dbReference type="GO" id="GO:0003968">
    <property type="term" value="F:RNA-directed RNA polymerase activity"/>
    <property type="evidence" value="ECO:0007669"/>
    <property type="project" value="UniProtKB-KW"/>
</dbReference>
<dbReference type="InterPro" id="IPR026890">
    <property type="entry name" value="Mononeg_mRNAcap"/>
</dbReference>
<dbReference type="Pfam" id="PF00946">
    <property type="entry name" value="Mononeg_RNA_pol"/>
    <property type="match status" value="1"/>
</dbReference>
<evidence type="ECO:0000256" key="21">
    <source>
        <dbReference type="ARBA" id="ARBA00048548"/>
    </source>
</evidence>
<evidence type="ECO:0000256" key="5">
    <source>
        <dbReference type="ARBA" id="ARBA00022664"/>
    </source>
</evidence>
<keyword evidence="27" id="KW-1185">Reference proteome</keyword>
<accession>A0A8T9KM80</accession>
<feature type="region of interest" description="Disordered" evidence="23">
    <location>
        <begin position="617"/>
        <end position="640"/>
    </location>
</feature>
<evidence type="ECO:0000256" key="17">
    <source>
        <dbReference type="ARBA" id="ARBA00024494"/>
    </source>
</evidence>
<evidence type="ECO:0000256" key="11">
    <source>
        <dbReference type="ARBA" id="ARBA00022840"/>
    </source>
</evidence>
<dbReference type="GO" id="GO:0005524">
    <property type="term" value="F:ATP binding"/>
    <property type="evidence" value="ECO:0007669"/>
    <property type="project" value="UniProtKB-KW"/>
</dbReference>
<keyword evidence="16" id="KW-0511">Multifunctional enzyme</keyword>
<evidence type="ECO:0000256" key="1">
    <source>
        <dbReference type="ARBA" id="ARBA00003132"/>
    </source>
</evidence>
<proteinExistence type="inferred from homology"/>
<comment type="catalytic activity">
    <reaction evidence="21 22">
        <text>GTP + H2O = GDP + phosphate + H(+)</text>
        <dbReference type="Rhea" id="RHEA:19669"/>
        <dbReference type="ChEBI" id="CHEBI:15377"/>
        <dbReference type="ChEBI" id="CHEBI:15378"/>
        <dbReference type="ChEBI" id="CHEBI:37565"/>
        <dbReference type="ChEBI" id="CHEBI:43474"/>
        <dbReference type="ChEBI" id="CHEBI:58189"/>
    </reaction>
</comment>
<keyword evidence="8 22" id="KW-0548">Nucleotidyltransferase</keyword>
<evidence type="ECO:0000256" key="20">
    <source>
        <dbReference type="ARBA" id="ARBA00047370"/>
    </source>
</evidence>
<keyword evidence="5 22" id="KW-0507">mRNA processing</keyword>
<keyword evidence="6 22" id="KW-0808">Transferase</keyword>
<dbReference type="EC" id="2.7.7.48" evidence="22"/>
<dbReference type="PROSITE" id="PS50526">
    <property type="entry name" value="RDRP_SSRNA_NEG_NONSEG"/>
    <property type="match status" value="1"/>
</dbReference>
<dbReference type="Proteomes" id="UP001255068">
    <property type="component" value="Segment"/>
</dbReference>
<evidence type="ECO:0000256" key="4">
    <source>
        <dbReference type="ARBA" id="ARBA00022603"/>
    </source>
</evidence>
<evidence type="ECO:0000256" key="14">
    <source>
        <dbReference type="ARBA" id="ARBA00023042"/>
    </source>
</evidence>
<evidence type="ECO:0000256" key="9">
    <source>
        <dbReference type="ARBA" id="ARBA00022741"/>
    </source>
</evidence>
<feature type="domain" description="Mononegavirus-type SAM-dependent 2'-O-MTase" evidence="25">
    <location>
        <begin position="1752"/>
        <end position="1959"/>
    </location>
</feature>
<evidence type="ECO:0000256" key="6">
    <source>
        <dbReference type="ARBA" id="ARBA00022679"/>
    </source>
</evidence>
<dbReference type="PROSITE" id="PS51590">
    <property type="entry name" value="SAM_MT_MNV_L"/>
    <property type="match status" value="1"/>
</dbReference>
<evidence type="ECO:0000256" key="16">
    <source>
        <dbReference type="ARBA" id="ARBA00023268"/>
    </source>
</evidence>
<evidence type="ECO:0000256" key="3">
    <source>
        <dbReference type="ARBA" id="ARBA00022484"/>
    </source>
</evidence>
<dbReference type="NCBIfam" id="TIGR04198">
    <property type="entry name" value="paramyx_RNAcap"/>
    <property type="match status" value="1"/>
</dbReference>
<keyword evidence="4 22" id="KW-0489">Methyltransferase</keyword>
<evidence type="ECO:0000256" key="23">
    <source>
        <dbReference type="SAM" id="MobiDB-lite"/>
    </source>
</evidence>
<keyword evidence="12 22" id="KW-0946">Virion</keyword>
<dbReference type="GO" id="GO:0004482">
    <property type="term" value="F:mRNA 5'-cap (guanine-N7-)-methyltransferase activity"/>
    <property type="evidence" value="ECO:0007669"/>
    <property type="project" value="InterPro"/>
</dbReference>
<dbReference type="GO" id="GO:0016787">
    <property type="term" value="F:hydrolase activity"/>
    <property type="evidence" value="ECO:0007669"/>
    <property type="project" value="UniProtKB-KW"/>
</dbReference>
<dbReference type="EC" id="2.1.1.-" evidence="22"/>
<evidence type="ECO:0000256" key="7">
    <source>
        <dbReference type="ARBA" id="ARBA00022691"/>
    </source>
</evidence>
<dbReference type="GO" id="GO:0030430">
    <property type="term" value="C:host cell cytoplasm"/>
    <property type="evidence" value="ECO:0007669"/>
    <property type="project" value="UniProtKB-SubCell"/>
</dbReference>
<evidence type="ECO:0000256" key="22">
    <source>
        <dbReference type="PIRNR" id="PIRNR000830"/>
    </source>
</evidence>
<evidence type="ECO:0000256" key="8">
    <source>
        <dbReference type="ARBA" id="ARBA00022695"/>
    </source>
</evidence>
<dbReference type="Gene3D" id="3.40.50.150">
    <property type="entry name" value="Vaccinia Virus protein VP39"/>
    <property type="match status" value="1"/>
</dbReference>
<dbReference type="Pfam" id="PF14318">
    <property type="entry name" value="Mononeg_mRNAcap"/>
    <property type="match status" value="1"/>
</dbReference>
<evidence type="ECO:0000256" key="19">
    <source>
        <dbReference type="ARBA" id="ARBA00047332"/>
    </source>
</evidence>
<keyword evidence="9 22" id="KW-0547">Nucleotide-binding</keyword>
<name>A0A8T9KM80_9MONO</name>
<dbReference type="EC" id="3.6.1.-" evidence="22"/>
<comment type="catalytic activity">
    <reaction evidence="18 22">
        <text>a 5'-end (5'-triphosphoguanosine)-(2'-O-methyladenylyl)-adenylyl-cytidylyl-adenosine in mRNA + S-adenosyl-L-methionine = a 5'-end (N(7)-methyl 5'-triphosphoguanosine)-(2'-O-methyladenylyl)-adenylyl-cytidylyl-adenosine in mRNA + S-adenosyl-L-homocysteine</text>
        <dbReference type="Rhea" id="RHEA:65440"/>
        <dbReference type="Rhea" id="RHEA-COMP:16798"/>
        <dbReference type="Rhea" id="RHEA-COMP:16801"/>
        <dbReference type="ChEBI" id="CHEBI:57856"/>
        <dbReference type="ChEBI" id="CHEBI:59789"/>
        <dbReference type="ChEBI" id="CHEBI:156482"/>
        <dbReference type="ChEBI" id="CHEBI:156483"/>
    </reaction>
</comment>
<dbReference type="InterPro" id="IPR029063">
    <property type="entry name" value="SAM-dependent_MTases_sf"/>
</dbReference>
<comment type="catalytic activity">
    <reaction evidence="17">
        <text>a 5'-end triphospho-adenylyl-adenylyl-cytidylyl-adenosine in mRNA + GDP + H(+) = a 5'-end (5'-triphosphoguanosine)-adenylyl-adenylyl-cytidylyl-adenosine in mRNA + diphosphate</text>
        <dbReference type="Rhea" id="RHEA:65436"/>
        <dbReference type="Rhea" id="RHEA-COMP:16797"/>
        <dbReference type="Rhea" id="RHEA-COMP:16799"/>
        <dbReference type="ChEBI" id="CHEBI:15378"/>
        <dbReference type="ChEBI" id="CHEBI:33019"/>
        <dbReference type="ChEBI" id="CHEBI:58189"/>
        <dbReference type="ChEBI" id="CHEBI:156484"/>
        <dbReference type="ChEBI" id="CHEBI:156503"/>
        <dbReference type="EC" id="2.7.7.88"/>
    </reaction>
</comment>
<comment type="subcellular location">
    <subcellularLocation>
        <location evidence="22">Virion</location>
    </subcellularLocation>
    <subcellularLocation>
        <location evidence="22">Host cytoplasm</location>
    </subcellularLocation>
</comment>
<comment type="catalytic activity">
    <reaction evidence="20">
        <text>a 5'-end (5'-triphosphoguanosine)-adenylyl-adenylyl-cytidylyl-adenosine in mRNA + 2 S-adenosyl-L-methionine = a 5'-end (N(7)-methyl 5'-triphosphoguanosine)-(2'-O-methyladenylyl)-adenylyl-cytidylyl-adenosine in mRNA + 2 S-adenosyl-L-homocysteine + H(+)</text>
        <dbReference type="Rhea" id="RHEA:65376"/>
        <dbReference type="Rhea" id="RHEA-COMP:16797"/>
        <dbReference type="Rhea" id="RHEA-COMP:16798"/>
        <dbReference type="ChEBI" id="CHEBI:15378"/>
        <dbReference type="ChEBI" id="CHEBI:57856"/>
        <dbReference type="ChEBI" id="CHEBI:59789"/>
        <dbReference type="ChEBI" id="CHEBI:156483"/>
        <dbReference type="ChEBI" id="CHEBI:156484"/>
        <dbReference type="EC" id="2.1.1.375"/>
    </reaction>
</comment>
<dbReference type="InterPro" id="IPR039736">
    <property type="entry name" value="L_poly_C"/>
</dbReference>
<evidence type="ECO:0000256" key="10">
    <source>
        <dbReference type="ARBA" id="ARBA00022801"/>
    </source>
</evidence>
<comment type="catalytic activity">
    <reaction evidence="19 22">
        <text>a 5'-end (5'-triphosphoguanosine)-adenylyl-adenylyl-cytidylyl-adenosine in mRNA + S-adenosyl-L-methionine = a 5'-end (5'-triphosphoguanosine)-(2'-O-methyladenylyl)-adenylyl-cytidylyl-adenosine in mRNA + S-adenosyl-L-homocysteine + H(+)</text>
        <dbReference type="Rhea" id="RHEA:65380"/>
        <dbReference type="Rhea" id="RHEA-COMP:16797"/>
        <dbReference type="Rhea" id="RHEA-COMP:16801"/>
        <dbReference type="ChEBI" id="CHEBI:15378"/>
        <dbReference type="ChEBI" id="CHEBI:57856"/>
        <dbReference type="ChEBI" id="CHEBI:59789"/>
        <dbReference type="ChEBI" id="CHEBI:156482"/>
        <dbReference type="ChEBI" id="CHEBI:156484"/>
    </reaction>
</comment>
<evidence type="ECO:0000259" key="24">
    <source>
        <dbReference type="PROSITE" id="PS50526"/>
    </source>
</evidence>
<dbReference type="InterPro" id="IPR016269">
    <property type="entry name" value="RNA-dir_pol_paramyxovirus"/>
</dbReference>
<keyword evidence="10" id="KW-0378">Hydrolase</keyword>